<name>A0A4V2QAB4_9FIRM</name>
<dbReference type="Pfam" id="PF11756">
    <property type="entry name" value="YgbA_NO"/>
    <property type="match status" value="1"/>
</dbReference>
<reference evidence="1 2" key="1">
    <citation type="submission" date="2019-03" db="EMBL/GenBank/DDBJ databases">
        <title>Genomic Encyclopedia of Type Strains, Phase IV (KMG-IV): sequencing the most valuable type-strain genomes for metagenomic binning, comparative biology and taxonomic classification.</title>
        <authorList>
            <person name="Goeker M."/>
        </authorList>
    </citation>
    <scope>NUCLEOTIDE SEQUENCE [LARGE SCALE GENOMIC DNA]</scope>
    <source>
        <strain evidence="1 2">DSM 100451</strain>
    </source>
</reference>
<dbReference type="STRING" id="1650663.GCA_001486665_02670"/>
<dbReference type="NCBIfam" id="NF007714">
    <property type="entry name" value="PRK10410.1-2"/>
    <property type="match status" value="1"/>
</dbReference>
<proteinExistence type="predicted"/>
<dbReference type="EMBL" id="SLUM01000050">
    <property type="protein sequence ID" value="TCL50197.1"/>
    <property type="molecule type" value="Genomic_DNA"/>
</dbReference>
<evidence type="ECO:0000313" key="2">
    <source>
        <dbReference type="Proteomes" id="UP000295184"/>
    </source>
</evidence>
<accession>A0A4V2QAB4</accession>
<protein>
    <submittedName>
        <fullName evidence="1">YbgA-like uncharacterized protein</fullName>
    </submittedName>
</protein>
<gene>
    <name evidence="1" type="ORF">EDD77_1504</name>
</gene>
<dbReference type="InterPro" id="IPR020483">
    <property type="entry name" value="Uncharacterised_YgbA"/>
</dbReference>
<sequence>MIEIYCRGQHKSKKGCLCPECEALAAYAHARTEHCPRMAEKTFCSACPRPCYKPQLREQMKQVMRYAGPRMLLHDPVAAVRHLVLTRSL</sequence>
<dbReference type="Proteomes" id="UP000295184">
    <property type="component" value="Unassembled WGS sequence"/>
</dbReference>
<evidence type="ECO:0000313" key="1">
    <source>
        <dbReference type="EMBL" id="TCL50197.1"/>
    </source>
</evidence>
<comment type="caution">
    <text evidence="1">The sequence shown here is derived from an EMBL/GenBank/DDBJ whole genome shotgun (WGS) entry which is preliminary data.</text>
</comment>
<dbReference type="AlphaFoldDB" id="A0A4V2QAB4"/>
<organism evidence="1 2">
    <name type="scientific">Allofournierella massiliensis</name>
    <dbReference type="NCBI Taxonomy" id="1650663"/>
    <lineage>
        <taxon>Bacteria</taxon>
        <taxon>Bacillati</taxon>
        <taxon>Bacillota</taxon>
        <taxon>Clostridia</taxon>
        <taxon>Eubacteriales</taxon>
        <taxon>Oscillospiraceae</taxon>
        <taxon>Allofournierella</taxon>
    </lineage>
</organism>